<keyword evidence="3" id="KW-1185">Reference proteome</keyword>
<accession>A0A9X1T478</accession>
<dbReference type="EMBL" id="JAJOMB010000030">
    <property type="protein sequence ID" value="MCD5316498.1"/>
    <property type="molecule type" value="Genomic_DNA"/>
</dbReference>
<feature type="transmembrane region" description="Helical" evidence="1">
    <location>
        <begin position="88"/>
        <end position="108"/>
    </location>
</feature>
<keyword evidence="1" id="KW-0472">Membrane</keyword>
<feature type="transmembrane region" description="Helical" evidence="1">
    <location>
        <begin position="159"/>
        <end position="180"/>
    </location>
</feature>
<evidence type="ECO:0000256" key="1">
    <source>
        <dbReference type="SAM" id="Phobius"/>
    </source>
</evidence>
<reference evidence="2" key="1">
    <citation type="submission" date="2021-11" db="EMBL/GenBank/DDBJ databases">
        <title>Streptomyces corallinus and Kineosporia corallina sp. nov., two new coral-derived marine actinobacteria.</title>
        <authorList>
            <person name="Buangrab K."/>
            <person name="Sutthacheep M."/>
            <person name="Yeemin T."/>
            <person name="Harunari E."/>
            <person name="Igarashi Y."/>
            <person name="Sripreechasak P."/>
            <person name="Kanchanasin P."/>
            <person name="Tanasupawat S."/>
            <person name="Phongsopitanun W."/>
        </authorList>
    </citation>
    <scope>NUCLEOTIDE SEQUENCE</scope>
    <source>
        <strain evidence="2">JCM 31032</strain>
    </source>
</reference>
<evidence type="ECO:0000313" key="3">
    <source>
        <dbReference type="Proteomes" id="UP001138997"/>
    </source>
</evidence>
<evidence type="ECO:0000313" key="2">
    <source>
        <dbReference type="EMBL" id="MCD5316498.1"/>
    </source>
</evidence>
<feature type="transmembrane region" description="Helical" evidence="1">
    <location>
        <begin position="241"/>
        <end position="260"/>
    </location>
</feature>
<keyword evidence="1" id="KW-1133">Transmembrane helix</keyword>
<dbReference type="Proteomes" id="UP001138997">
    <property type="component" value="Unassembled WGS sequence"/>
</dbReference>
<keyword evidence="1" id="KW-0812">Transmembrane</keyword>
<name>A0A9X1T478_9ACTN</name>
<feature type="transmembrane region" description="Helical" evidence="1">
    <location>
        <begin position="210"/>
        <end position="229"/>
    </location>
</feature>
<organism evidence="2 3">
    <name type="scientific">Kineosporia babensis</name>
    <dbReference type="NCBI Taxonomy" id="499548"/>
    <lineage>
        <taxon>Bacteria</taxon>
        <taxon>Bacillati</taxon>
        <taxon>Actinomycetota</taxon>
        <taxon>Actinomycetes</taxon>
        <taxon>Kineosporiales</taxon>
        <taxon>Kineosporiaceae</taxon>
        <taxon>Kineosporia</taxon>
    </lineage>
</organism>
<feature type="transmembrane region" description="Helical" evidence="1">
    <location>
        <begin position="120"/>
        <end position="138"/>
    </location>
</feature>
<protein>
    <submittedName>
        <fullName evidence="2">Zf-HC2 domain-containing protein</fullName>
    </submittedName>
</protein>
<gene>
    <name evidence="2" type="ORF">LR394_36940</name>
</gene>
<dbReference type="AlphaFoldDB" id="A0A9X1T478"/>
<proteinExistence type="predicted"/>
<comment type="caution">
    <text evidence="2">The sequence shown here is derived from an EMBL/GenBank/DDBJ whole genome shotgun (WGS) entry which is preliminary data.</text>
</comment>
<sequence length="266" mass="28137">MSTQHPEVLALELYTAGDPGLDDAEVWSIEAHLETCEQCRQQQTGILARVDPSGADLLARVADGLDLQIAAGPPPAPAPARFAVRQRWAAWSLAPWTGMALGVLAAAWLLSRVSPGETSMVLLLAPVLPLLPVAGSWSRYADPAWELLAGSPRVGLWMLLRRTLAVLLVIIPALLLVSFMIGLAPALWLLPCLGLTLSTLALSEKLGVTNAAVGIWALWTVGVLLPSFWSADVPPVLSSSATPVWGALCLIAAAVVAIRARGYARL</sequence>
<dbReference type="RefSeq" id="WP_231449349.1">
    <property type="nucleotide sequence ID" value="NZ_JAJOMB010000030.1"/>
</dbReference>